<evidence type="ECO:0000256" key="1">
    <source>
        <dbReference type="SAM" id="MobiDB-lite"/>
    </source>
</evidence>
<dbReference type="AlphaFoldDB" id="A0A8H7CJ81"/>
<proteinExistence type="predicted"/>
<accession>A0A8H7CJ81</accession>
<comment type="caution">
    <text evidence="4">The sequence shown here is derived from an EMBL/GenBank/DDBJ whole genome shotgun (WGS) entry which is preliminary data.</text>
</comment>
<keyword evidence="3" id="KW-0732">Signal</keyword>
<reference evidence="4" key="1">
    <citation type="submission" date="2020-05" db="EMBL/GenBank/DDBJ databases">
        <title>Mycena genomes resolve the evolution of fungal bioluminescence.</title>
        <authorList>
            <person name="Tsai I.J."/>
        </authorList>
    </citation>
    <scope>NUCLEOTIDE SEQUENCE</scope>
    <source>
        <strain evidence="4">160909Yilan</strain>
    </source>
</reference>
<feature type="compositionally biased region" description="Low complexity" evidence="1">
    <location>
        <begin position="285"/>
        <end position="306"/>
    </location>
</feature>
<dbReference type="Proteomes" id="UP000623467">
    <property type="component" value="Unassembled WGS sequence"/>
</dbReference>
<name>A0A8H7CJ81_9AGAR</name>
<keyword evidence="2" id="KW-1133">Transmembrane helix</keyword>
<feature type="region of interest" description="Disordered" evidence="1">
    <location>
        <begin position="168"/>
        <end position="194"/>
    </location>
</feature>
<dbReference type="OrthoDB" id="3045159at2759"/>
<evidence type="ECO:0000313" key="4">
    <source>
        <dbReference type="EMBL" id="KAF7339699.1"/>
    </source>
</evidence>
<evidence type="ECO:0000256" key="3">
    <source>
        <dbReference type="SAM" id="SignalP"/>
    </source>
</evidence>
<feature type="compositionally biased region" description="Polar residues" evidence="1">
    <location>
        <begin position="246"/>
        <end position="261"/>
    </location>
</feature>
<keyword evidence="2" id="KW-0472">Membrane</keyword>
<feature type="region of interest" description="Disordered" evidence="1">
    <location>
        <begin position="231"/>
        <end position="331"/>
    </location>
</feature>
<gene>
    <name evidence="4" type="ORF">MSAN_02185300</name>
</gene>
<protein>
    <submittedName>
        <fullName evidence="4">Uncharacterized protein</fullName>
    </submittedName>
</protein>
<feature type="transmembrane region" description="Helical" evidence="2">
    <location>
        <begin position="199"/>
        <end position="222"/>
    </location>
</feature>
<evidence type="ECO:0000256" key="2">
    <source>
        <dbReference type="SAM" id="Phobius"/>
    </source>
</evidence>
<keyword evidence="5" id="KW-1185">Reference proteome</keyword>
<dbReference type="EMBL" id="JACAZH010000031">
    <property type="protein sequence ID" value="KAF7339699.1"/>
    <property type="molecule type" value="Genomic_DNA"/>
</dbReference>
<feature type="signal peptide" evidence="3">
    <location>
        <begin position="1"/>
        <end position="17"/>
    </location>
</feature>
<organism evidence="4 5">
    <name type="scientific">Mycena sanguinolenta</name>
    <dbReference type="NCBI Taxonomy" id="230812"/>
    <lineage>
        <taxon>Eukaryota</taxon>
        <taxon>Fungi</taxon>
        <taxon>Dikarya</taxon>
        <taxon>Basidiomycota</taxon>
        <taxon>Agaricomycotina</taxon>
        <taxon>Agaricomycetes</taxon>
        <taxon>Agaricomycetidae</taxon>
        <taxon>Agaricales</taxon>
        <taxon>Marasmiineae</taxon>
        <taxon>Mycenaceae</taxon>
        <taxon>Mycena</taxon>
    </lineage>
</organism>
<feature type="chain" id="PRO_5034334375" evidence="3">
    <location>
        <begin position="18"/>
        <end position="355"/>
    </location>
</feature>
<evidence type="ECO:0000313" key="5">
    <source>
        <dbReference type="Proteomes" id="UP000623467"/>
    </source>
</evidence>
<keyword evidence="2" id="KW-0812">Transmembrane</keyword>
<sequence>MLLLPFLAFLAFKQSYATLSNITIDDTNSTFWTFVGSYNAVTPSTPCSGCVAQPDPGLAYNSTWHDGALRSGSFVFQGTAVYIFGIDVLNPANVSFAMSNPTVNSFHYYSGSTYGYNALFFSATNLDSSVQHTVTWLMEQSSVGGESALFDYAIVTLDLADTSSSATGGASSTGSASVPSVSASPSPSAVPSKKSKTGAIVGAVVGVVVGLALLGMLIGLYLRRRRSIGATMGDIDPDHDFDGRPTLSSPDMASHGTSGVAQYTVEPYQPLGFPPPQPVVHSETSDTATMSASMSAVSMAAAPSESTSLKRPPAPAVLGWEPNDPSSQRARNLEVEERLRHLEELVAASQPPSYS</sequence>